<accession>A0A967ADH8</accession>
<organism evidence="2 3">
    <name type="scientific">Psychroflexus maritimus</name>
    <dbReference type="NCBI Taxonomy" id="2714865"/>
    <lineage>
        <taxon>Bacteria</taxon>
        <taxon>Pseudomonadati</taxon>
        <taxon>Bacteroidota</taxon>
        <taxon>Flavobacteriia</taxon>
        <taxon>Flavobacteriales</taxon>
        <taxon>Flavobacteriaceae</taxon>
        <taxon>Psychroflexus</taxon>
    </lineage>
</organism>
<dbReference type="InterPro" id="IPR025164">
    <property type="entry name" value="Toastrack_DUF4097"/>
</dbReference>
<dbReference type="AlphaFoldDB" id="A0A967ADH8"/>
<dbReference type="Pfam" id="PF13349">
    <property type="entry name" value="DUF4097"/>
    <property type="match status" value="1"/>
</dbReference>
<dbReference type="RefSeq" id="WP_166400488.1">
    <property type="nucleotide sequence ID" value="NZ_JAANAS010000061.1"/>
</dbReference>
<evidence type="ECO:0000259" key="1">
    <source>
        <dbReference type="Pfam" id="PF13349"/>
    </source>
</evidence>
<name>A0A967ADH8_9FLAO</name>
<dbReference type="EMBL" id="JAANAS010000061">
    <property type="protein sequence ID" value="NGZ90237.1"/>
    <property type="molecule type" value="Genomic_DNA"/>
</dbReference>
<sequence length="176" mass="20193">MKIDLNLDECFIIKITADKAIDYIEVKSKSEGVYENQMRLDYEQNEEELRLFTTYPKLLSSGFDKLSSHKVLVFEVEIKVPENTQLYLESNVGFVEVSGKFYSFTADLKYGDIDLKPFTGKAKISTYRGHINLSTQDAKVEATSRKGEVEVDDFYYPKNLIQLQSIEGDIKVVSFN</sequence>
<proteinExistence type="predicted"/>
<evidence type="ECO:0000313" key="2">
    <source>
        <dbReference type="EMBL" id="NGZ90237.1"/>
    </source>
</evidence>
<gene>
    <name evidence="2" type="ORF">G7034_08220</name>
</gene>
<reference evidence="2" key="1">
    <citation type="submission" date="2020-03" db="EMBL/GenBank/DDBJ databases">
        <title>Psychroflexus Maritimus sp. nov., isolate from marine sediment.</title>
        <authorList>
            <person name="Zhong Y.-L."/>
        </authorList>
    </citation>
    <scope>NUCLEOTIDE SEQUENCE</scope>
    <source>
        <strain evidence="2">C1</strain>
    </source>
</reference>
<evidence type="ECO:0000313" key="3">
    <source>
        <dbReference type="Proteomes" id="UP000643701"/>
    </source>
</evidence>
<keyword evidence="3" id="KW-1185">Reference proteome</keyword>
<comment type="caution">
    <text evidence="2">The sequence shown here is derived from an EMBL/GenBank/DDBJ whole genome shotgun (WGS) entry which is preliminary data.</text>
</comment>
<dbReference type="Proteomes" id="UP000643701">
    <property type="component" value="Unassembled WGS sequence"/>
</dbReference>
<feature type="domain" description="DUF4097" evidence="1">
    <location>
        <begin position="20"/>
        <end position="175"/>
    </location>
</feature>
<protein>
    <recommendedName>
        <fullName evidence="1">DUF4097 domain-containing protein</fullName>
    </recommendedName>
</protein>